<keyword evidence="1" id="KW-0560">Oxidoreductase</keyword>
<dbReference type="SUPFAM" id="SSF47203">
    <property type="entry name" value="Acyl-CoA dehydrogenase C-terminal domain-like"/>
    <property type="match status" value="1"/>
</dbReference>
<dbReference type="Pfam" id="PF08028">
    <property type="entry name" value="Acyl-CoA_dh_2"/>
    <property type="match status" value="1"/>
</dbReference>
<evidence type="ECO:0000313" key="4">
    <source>
        <dbReference type="Proteomes" id="UP001500064"/>
    </source>
</evidence>
<dbReference type="InterPro" id="IPR046373">
    <property type="entry name" value="Acyl-CoA_Oxase/DH_mid-dom_sf"/>
</dbReference>
<sequence>MTMRTAHLLDLPAQLEAAIGAAAGDMEAGRDLPEHLVRELRDSGALRLLTPRELGGFEAPLETVLQVYEGFGRLDASAGWIVWNANWGFIGALLDEPGNARIWGAGPEPVFAASSMVGTAVPCDGGYRLSGHWKLVSGINHADWFAAAAYIKDGDNVLLTDDGMLDVRFFMLRREQLSVKDTWHSSGLRGSGSHSVMVEDAVVPGDLVARVDVPARVQRPRYQGYIPSLVVPGCSAVVLGVARSAIEETTALVVSKRTMTGGTLAASAHTQTVIARSEAALQAARLLLLAAARDLDLAGENAAPVTLELRAALRAAMSHAAQTSRDVLTAMYELGSSASIYQGNSVERLFRDGMVALQHHNHSAAFFESVGRVRLGMAPTLPVF</sequence>
<dbReference type="InterPro" id="IPR037069">
    <property type="entry name" value="AcylCoA_DH/ox_N_sf"/>
</dbReference>
<comment type="caution">
    <text evidence="3">The sequence shown here is derived from an EMBL/GenBank/DDBJ whole genome shotgun (WGS) entry which is preliminary data.</text>
</comment>
<protein>
    <submittedName>
        <fullName evidence="3">Acyl-CoA dehydrogenase</fullName>
    </submittedName>
</protein>
<evidence type="ECO:0000313" key="3">
    <source>
        <dbReference type="EMBL" id="GAA1652251.1"/>
    </source>
</evidence>
<dbReference type="EMBL" id="BAAAMU010000046">
    <property type="protein sequence ID" value="GAA1652251.1"/>
    <property type="molecule type" value="Genomic_DNA"/>
</dbReference>
<accession>A0ABP4RGY8</accession>
<dbReference type="Proteomes" id="UP001500064">
    <property type="component" value="Unassembled WGS sequence"/>
</dbReference>
<organism evidence="3 4">
    <name type="scientific">Nonomuraea maheshkhaliensis</name>
    <dbReference type="NCBI Taxonomy" id="419590"/>
    <lineage>
        <taxon>Bacteria</taxon>
        <taxon>Bacillati</taxon>
        <taxon>Actinomycetota</taxon>
        <taxon>Actinomycetes</taxon>
        <taxon>Streptosporangiales</taxon>
        <taxon>Streptosporangiaceae</taxon>
        <taxon>Nonomuraea</taxon>
    </lineage>
</organism>
<dbReference type="InterPro" id="IPR036250">
    <property type="entry name" value="AcylCo_DH-like_C"/>
</dbReference>
<dbReference type="PANTHER" id="PTHR43884">
    <property type="entry name" value="ACYL-COA DEHYDROGENASE"/>
    <property type="match status" value="1"/>
</dbReference>
<dbReference type="InterPro" id="IPR009100">
    <property type="entry name" value="AcylCoA_DH/oxidase_NM_dom_sf"/>
</dbReference>
<dbReference type="Gene3D" id="2.40.110.10">
    <property type="entry name" value="Butyryl-CoA Dehydrogenase, subunit A, domain 2"/>
    <property type="match status" value="1"/>
</dbReference>
<evidence type="ECO:0000256" key="1">
    <source>
        <dbReference type="ARBA" id="ARBA00023002"/>
    </source>
</evidence>
<dbReference type="Gene3D" id="1.20.140.10">
    <property type="entry name" value="Butyryl-CoA Dehydrogenase, subunit A, domain 3"/>
    <property type="match status" value="1"/>
</dbReference>
<dbReference type="Gene3D" id="1.10.540.10">
    <property type="entry name" value="Acyl-CoA dehydrogenase/oxidase, N-terminal domain"/>
    <property type="match status" value="1"/>
</dbReference>
<name>A0ABP4RGY8_9ACTN</name>
<dbReference type="InterPro" id="IPR013107">
    <property type="entry name" value="Acyl-CoA_DH_C"/>
</dbReference>
<dbReference type="PIRSF" id="PIRSF016578">
    <property type="entry name" value="HsaA"/>
    <property type="match status" value="1"/>
</dbReference>
<evidence type="ECO:0000259" key="2">
    <source>
        <dbReference type="Pfam" id="PF08028"/>
    </source>
</evidence>
<reference evidence="4" key="1">
    <citation type="journal article" date="2019" name="Int. J. Syst. Evol. Microbiol.">
        <title>The Global Catalogue of Microorganisms (GCM) 10K type strain sequencing project: providing services to taxonomists for standard genome sequencing and annotation.</title>
        <authorList>
            <consortium name="The Broad Institute Genomics Platform"/>
            <consortium name="The Broad Institute Genome Sequencing Center for Infectious Disease"/>
            <person name="Wu L."/>
            <person name="Ma J."/>
        </authorList>
    </citation>
    <scope>NUCLEOTIDE SEQUENCE [LARGE SCALE GENOMIC DNA]</scope>
    <source>
        <strain evidence="4">JCM 13929</strain>
    </source>
</reference>
<proteinExistence type="predicted"/>
<feature type="domain" description="Acyl-CoA dehydrogenase C-terminal" evidence="2">
    <location>
        <begin position="234"/>
        <end position="363"/>
    </location>
</feature>
<dbReference type="PANTHER" id="PTHR43884:SF25">
    <property type="entry name" value="ACYL-COA DEHYDROGENASE YDBM-RELATED"/>
    <property type="match status" value="1"/>
</dbReference>
<dbReference type="SUPFAM" id="SSF56645">
    <property type="entry name" value="Acyl-CoA dehydrogenase NM domain-like"/>
    <property type="match status" value="1"/>
</dbReference>
<gene>
    <name evidence="3" type="ORF">GCM10009733_056900</name>
</gene>
<keyword evidence="4" id="KW-1185">Reference proteome</keyword>
<dbReference type="RefSeq" id="WP_346109567.1">
    <property type="nucleotide sequence ID" value="NZ_BAAAMU010000046.1"/>
</dbReference>